<gene>
    <name evidence="1" type="ORF">GbCGDNIH9_7259</name>
</gene>
<evidence type="ECO:0000313" key="2">
    <source>
        <dbReference type="Proteomes" id="UP000182373"/>
    </source>
</evidence>
<sequence length="60" mass="7133">MPRKHLSYQKDFQRIHVFTTKQVSREEIFLTKDNLHNHQSRGFDSSFSPILHCHLAQPAE</sequence>
<dbReference type="Proteomes" id="UP000182373">
    <property type="component" value="Chromosome"/>
</dbReference>
<name>A0AAC9KB12_9PROT</name>
<dbReference type="AlphaFoldDB" id="A0AAC9KB12"/>
<proteinExistence type="predicted"/>
<reference evidence="2" key="1">
    <citation type="submission" date="2016-11" db="EMBL/GenBank/DDBJ databases">
        <title>Comparative genomic and phenotypic analysis of Granulibacter bethesdensis clinical isolates from patients with chronic granulomatous disease.</title>
        <authorList>
            <person name="Zarember K.A."/>
            <person name="Porcella S.F."/>
            <person name="Chu J."/>
            <person name="Ding L."/>
            <person name="Dahlstrom E."/>
            <person name="Barbian K."/>
            <person name="Martens C."/>
            <person name="Sykora L."/>
            <person name="Kramer S."/>
            <person name="Pettinato A.M."/>
            <person name="Hong H."/>
            <person name="Wald G."/>
            <person name="Berg L.J."/>
            <person name="Rogge L.S."/>
            <person name="Greenberg D.E."/>
            <person name="Falcone E.L."/>
            <person name="Neves J.F."/>
            <person name="Simoes M.J."/>
            <person name="Casal M."/>
            <person name="Rodriguez-Lopez F.C."/>
            <person name="Zelazny A."/>
            <person name="Gallin J.I."/>
            <person name="Holland S.M."/>
        </authorList>
    </citation>
    <scope>NUCLEOTIDE SEQUENCE [LARGE SCALE GENOMIC DNA]</scope>
    <source>
        <strain evidence="2">NIH9.1</strain>
    </source>
</reference>
<accession>A0AAC9KB12</accession>
<evidence type="ECO:0000313" key="1">
    <source>
        <dbReference type="EMBL" id="APH54989.1"/>
    </source>
</evidence>
<dbReference type="EMBL" id="CP018191">
    <property type="protein sequence ID" value="APH54989.1"/>
    <property type="molecule type" value="Genomic_DNA"/>
</dbReference>
<organism evidence="1 2">
    <name type="scientific">Granulibacter bethesdensis</name>
    <dbReference type="NCBI Taxonomy" id="364410"/>
    <lineage>
        <taxon>Bacteria</taxon>
        <taxon>Pseudomonadati</taxon>
        <taxon>Pseudomonadota</taxon>
        <taxon>Alphaproteobacteria</taxon>
        <taxon>Acetobacterales</taxon>
        <taxon>Acetobacteraceae</taxon>
        <taxon>Granulibacter</taxon>
    </lineage>
</organism>
<protein>
    <submittedName>
        <fullName evidence="1">Uncharacterized protein</fullName>
    </submittedName>
</protein>